<proteinExistence type="predicted"/>
<evidence type="ECO:0000313" key="2">
    <source>
        <dbReference type="Proteomes" id="UP000316859"/>
    </source>
</evidence>
<organism evidence="1 2">
    <name type="scientific">Corynebacterium guaraldiae</name>
    <dbReference type="NCBI Taxonomy" id="3051103"/>
    <lineage>
        <taxon>Bacteria</taxon>
        <taxon>Bacillati</taxon>
        <taxon>Actinomycetota</taxon>
        <taxon>Actinomycetes</taxon>
        <taxon>Mycobacteriales</taxon>
        <taxon>Corynebacteriaceae</taxon>
        <taxon>Corynebacterium</taxon>
    </lineage>
</organism>
<sequence>MLNLNSWNLKHSKEVNQLLKAQQKLEEVIDAPAPDTSGLFDAKTLESTLDAMVNHSLVSGHERTQAVYRARNLIENRLNQAIQNNLDDYLAQASESFDAAAELYEANIDLLPSTPFTAEQALGFSAEEREAYDRVVQAAGVLSHWMGWALELTELPAEGLGPWSKWHTIVDAECVAGLMVLELEEGSTGNPAWGKTLPVVARAVQEGGTLRLATPSTAYREAQALEQVRQEMPDEDYRVLRAGLGY</sequence>
<comment type="caution">
    <text evidence="1">The sequence shown here is derived from an EMBL/GenBank/DDBJ whole genome shotgun (WGS) entry which is preliminary data.</text>
</comment>
<dbReference type="Proteomes" id="UP000316859">
    <property type="component" value="Unassembled WGS sequence"/>
</dbReference>
<dbReference type="RefSeq" id="WP_144014486.1">
    <property type="nucleotide sequence ID" value="NZ_VKDI01000007.1"/>
</dbReference>
<keyword evidence="2" id="KW-1185">Reference proteome</keyword>
<dbReference type="EMBL" id="VKDI01000007">
    <property type="protein sequence ID" value="TRX49769.1"/>
    <property type="molecule type" value="Genomic_DNA"/>
</dbReference>
<protein>
    <submittedName>
        <fullName evidence="1">Uncharacterized protein</fullName>
    </submittedName>
</protein>
<reference evidence="1 2" key="1">
    <citation type="submission" date="2019-07" db="EMBL/GenBank/DDBJ databases">
        <title>Draft genome of C. aurimucosum strain 2299.</title>
        <authorList>
            <person name="Pacheco L.G.C."/>
            <person name="Aguiar E.R.G.R."/>
            <person name="Santos C.S."/>
            <person name="Rocha D.J.P.G."/>
            <person name="Sant'Anna L.O."/>
            <person name="Mattos-Guaraldi A.L."/>
            <person name="Santos L.S."/>
        </authorList>
    </citation>
    <scope>NUCLEOTIDE SEQUENCE [LARGE SCALE GENOMIC DNA]</scope>
    <source>
        <strain evidence="1 2">2299</strain>
    </source>
</reference>
<accession>A0ABY3CW57</accession>
<evidence type="ECO:0000313" key="1">
    <source>
        <dbReference type="EMBL" id="TRX49769.1"/>
    </source>
</evidence>
<gene>
    <name evidence="1" type="ORF">FNY88_04195</name>
</gene>
<name>A0ABY3CW57_9CORY</name>